<evidence type="ECO:0008006" key="4">
    <source>
        <dbReference type="Google" id="ProtNLM"/>
    </source>
</evidence>
<evidence type="ECO:0000313" key="2">
    <source>
        <dbReference type="EMBL" id="KYP39697.1"/>
    </source>
</evidence>
<name>A0A151RAY6_CAJCA</name>
<organism evidence="2 3">
    <name type="scientific">Cajanus cajan</name>
    <name type="common">Pigeon pea</name>
    <name type="synonym">Cajanus indicus</name>
    <dbReference type="NCBI Taxonomy" id="3821"/>
    <lineage>
        <taxon>Eukaryota</taxon>
        <taxon>Viridiplantae</taxon>
        <taxon>Streptophyta</taxon>
        <taxon>Embryophyta</taxon>
        <taxon>Tracheophyta</taxon>
        <taxon>Spermatophyta</taxon>
        <taxon>Magnoliopsida</taxon>
        <taxon>eudicotyledons</taxon>
        <taxon>Gunneridae</taxon>
        <taxon>Pentapetalae</taxon>
        <taxon>rosids</taxon>
        <taxon>fabids</taxon>
        <taxon>Fabales</taxon>
        <taxon>Fabaceae</taxon>
        <taxon>Papilionoideae</taxon>
        <taxon>50 kb inversion clade</taxon>
        <taxon>NPAAA clade</taxon>
        <taxon>indigoferoid/millettioid clade</taxon>
        <taxon>Phaseoleae</taxon>
        <taxon>Cajanus</taxon>
    </lineage>
</organism>
<evidence type="ECO:0000313" key="3">
    <source>
        <dbReference type="Proteomes" id="UP000075243"/>
    </source>
</evidence>
<gene>
    <name evidence="2" type="ORF">KK1_038982</name>
</gene>
<proteinExistence type="predicted"/>
<evidence type="ECO:0000256" key="1">
    <source>
        <dbReference type="SAM" id="MobiDB-lite"/>
    </source>
</evidence>
<keyword evidence="3" id="KW-1185">Reference proteome</keyword>
<dbReference type="EMBL" id="KQ483888">
    <property type="protein sequence ID" value="KYP39697.1"/>
    <property type="molecule type" value="Genomic_DNA"/>
</dbReference>
<feature type="region of interest" description="Disordered" evidence="1">
    <location>
        <begin position="48"/>
        <end position="67"/>
    </location>
</feature>
<dbReference type="Gramene" id="C.cajan_36608.t">
    <property type="protein sequence ID" value="C.cajan_36608.t.cds1"/>
    <property type="gene ID" value="C.cajan_36608"/>
</dbReference>
<dbReference type="AlphaFoldDB" id="A0A151RAY6"/>
<accession>A0A151RAY6</accession>
<protein>
    <recommendedName>
        <fullName evidence="4">Reverse transcriptase domain-containing protein</fullName>
    </recommendedName>
</protein>
<dbReference type="Proteomes" id="UP000075243">
    <property type="component" value="Unassembled WGS sequence"/>
</dbReference>
<sequence>MVYKFLVNRLRPFLSDMVSPLQSSFVLERGIMDNAIVLQEVMHWMNRTKRDREREEHDHEVGLIEGI</sequence>
<reference evidence="2" key="1">
    <citation type="journal article" date="2012" name="Nat. Biotechnol.">
        <title>Draft genome sequence of pigeonpea (Cajanus cajan), an orphan legume crop of resource-poor farmers.</title>
        <authorList>
            <person name="Varshney R.K."/>
            <person name="Chen W."/>
            <person name="Li Y."/>
            <person name="Bharti A.K."/>
            <person name="Saxena R.K."/>
            <person name="Schlueter J.A."/>
            <person name="Donoghue M.T."/>
            <person name="Azam S."/>
            <person name="Fan G."/>
            <person name="Whaley A.M."/>
            <person name="Farmer A.D."/>
            <person name="Sheridan J."/>
            <person name="Iwata A."/>
            <person name="Tuteja R."/>
            <person name="Penmetsa R.V."/>
            <person name="Wu W."/>
            <person name="Upadhyaya H.D."/>
            <person name="Yang S.P."/>
            <person name="Shah T."/>
            <person name="Saxena K.B."/>
            <person name="Michael T."/>
            <person name="McCombie W.R."/>
            <person name="Yang B."/>
            <person name="Zhang G."/>
            <person name="Yang H."/>
            <person name="Wang J."/>
            <person name="Spillane C."/>
            <person name="Cook D.R."/>
            <person name="May G.D."/>
            <person name="Xu X."/>
            <person name="Jackson S.A."/>
        </authorList>
    </citation>
    <scope>NUCLEOTIDE SEQUENCE [LARGE SCALE GENOMIC DNA]</scope>
</reference>